<dbReference type="InterPro" id="IPR046200">
    <property type="entry name" value="DUF6233"/>
</dbReference>
<comment type="caution">
    <text evidence="1">The sequence shown here is derived from an EMBL/GenBank/DDBJ whole genome shotgun (WGS) entry which is preliminary data.</text>
</comment>
<dbReference type="Pfam" id="PF19746">
    <property type="entry name" value="DUF6233"/>
    <property type="match status" value="1"/>
</dbReference>
<dbReference type="Proteomes" id="UP000624183">
    <property type="component" value="Unassembled WGS sequence"/>
</dbReference>
<sequence length="114" mass="12802">MPDEGAPAGPPFRGLTPLQKNQALEEWLRWQLGQVQARIRDLKALEERERQAHGTLWKVQPERPGSPALLHRGDCRLHDGAMTFISREDAVVALTMPEIEPCTVCRPETGLTPE</sequence>
<organism evidence="1 2">
    <name type="scientific">Streptomyces rubiginosohelvolus</name>
    <dbReference type="NCBI Taxonomy" id="67362"/>
    <lineage>
        <taxon>Bacteria</taxon>
        <taxon>Bacillati</taxon>
        <taxon>Actinomycetota</taxon>
        <taxon>Actinomycetes</taxon>
        <taxon>Kitasatosporales</taxon>
        <taxon>Streptomycetaceae</taxon>
        <taxon>Streptomyces</taxon>
    </lineage>
</organism>
<proteinExistence type="predicted"/>
<reference evidence="2" key="1">
    <citation type="journal article" date="2019" name="Int. J. Syst. Evol. Microbiol.">
        <title>The Global Catalogue of Microorganisms (GCM) 10K type strain sequencing project: providing services to taxonomists for standard genome sequencing and annotation.</title>
        <authorList>
            <consortium name="The Broad Institute Genomics Platform"/>
            <consortium name="The Broad Institute Genome Sequencing Center for Infectious Disease"/>
            <person name="Wu L."/>
            <person name="Ma J."/>
        </authorList>
    </citation>
    <scope>NUCLEOTIDE SEQUENCE [LARGE SCALE GENOMIC DNA]</scope>
    <source>
        <strain evidence="2">JCM 4602</strain>
    </source>
</reference>
<evidence type="ECO:0000313" key="2">
    <source>
        <dbReference type="Proteomes" id="UP000624183"/>
    </source>
</evidence>
<keyword evidence="2" id="KW-1185">Reference proteome</keyword>
<name>A0ABQ3CFV3_9ACTN</name>
<dbReference type="EMBL" id="BMUW01000030">
    <property type="protein sequence ID" value="GGZ83111.1"/>
    <property type="molecule type" value="Genomic_DNA"/>
</dbReference>
<evidence type="ECO:0000313" key="1">
    <source>
        <dbReference type="EMBL" id="GGZ83111.1"/>
    </source>
</evidence>
<protein>
    <submittedName>
        <fullName evidence="1">Uncharacterized protein</fullName>
    </submittedName>
</protein>
<gene>
    <name evidence="1" type="ORF">GCM10010328_66840</name>
</gene>
<accession>A0ABQ3CFV3</accession>